<dbReference type="Gene3D" id="3.40.50.150">
    <property type="entry name" value="Vaccinia Virus protein VP39"/>
    <property type="match status" value="1"/>
</dbReference>
<dbReference type="Proteomes" id="UP000190890">
    <property type="component" value="Unassembled WGS sequence"/>
</dbReference>
<keyword evidence="2" id="KW-0808">Transferase</keyword>
<dbReference type="AlphaFoldDB" id="A0A1S8TDJ9"/>
<organism evidence="2 3">
    <name type="scientific">Clostridium puniceum</name>
    <dbReference type="NCBI Taxonomy" id="29367"/>
    <lineage>
        <taxon>Bacteria</taxon>
        <taxon>Bacillati</taxon>
        <taxon>Bacillota</taxon>
        <taxon>Clostridia</taxon>
        <taxon>Eubacteriales</taxon>
        <taxon>Clostridiaceae</taxon>
        <taxon>Clostridium</taxon>
    </lineage>
</organism>
<dbReference type="EMBL" id="LZZM01000179">
    <property type="protein sequence ID" value="OOM75897.1"/>
    <property type="molecule type" value="Genomic_DNA"/>
</dbReference>
<dbReference type="InterPro" id="IPR029063">
    <property type="entry name" value="SAM-dependent_MTases_sf"/>
</dbReference>
<proteinExistence type="predicted"/>
<dbReference type="GO" id="GO:0008757">
    <property type="term" value="F:S-adenosylmethionine-dependent methyltransferase activity"/>
    <property type="evidence" value="ECO:0007669"/>
    <property type="project" value="InterPro"/>
</dbReference>
<sequence>MRKEQFLYLIISNIIIGEEHKEMTIELEKYYNKFCEDKRLTRKYAQVEFLTSMKYIHEYLENNENAKILDVGAGTGRYSVQLANEGYEVTAIELVKHNLGILKSKESTVKAEQGTALDLSRFSENTFDMTLVFGPMYHLYKFEDKVKALQEAKRVTKVGGVILVAYCMNEYSVLTYGFKENNIRSCIESGKLNDDFHVISEPKDLYDYVRIEDINKLNEEVILQRIKLIAADGPANYMRPVLNAMDEDTFKLFLNYHFSTCERPDLLGASAHTLDILRKK</sequence>
<evidence type="ECO:0000313" key="2">
    <source>
        <dbReference type="EMBL" id="OOM75897.1"/>
    </source>
</evidence>
<dbReference type="EC" id="2.1.1.163" evidence="2"/>
<accession>A0A1S8TDJ9</accession>
<dbReference type="CDD" id="cd02440">
    <property type="entry name" value="AdoMet_MTases"/>
    <property type="match status" value="1"/>
</dbReference>
<dbReference type="InterPro" id="IPR013216">
    <property type="entry name" value="Methyltransf_11"/>
</dbReference>
<keyword evidence="2" id="KW-0489">Methyltransferase</keyword>
<dbReference type="GO" id="GO:0032259">
    <property type="term" value="P:methylation"/>
    <property type="evidence" value="ECO:0007669"/>
    <property type="project" value="UniProtKB-KW"/>
</dbReference>
<reference evidence="2 3" key="1">
    <citation type="submission" date="2016-05" db="EMBL/GenBank/DDBJ databases">
        <title>Microbial solvent formation.</title>
        <authorList>
            <person name="Poehlein A."/>
            <person name="Montoya Solano J.D."/>
            <person name="Flitsch S."/>
            <person name="Krabben P."/>
            <person name="Duerre P."/>
            <person name="Daniel R."/>
        </authorList>
    </citation>
    <scope>NUCLEOTIDE SEQUENCE [LARGE SCALE GENOMIC DNA]</scope>
    <source>
        <strain evidence="2 3">DSM 2619</strain>
    </source>
</reference>
<name>A0A1S8TDJ9_9CLOT</name>
<dbReference type="GO" id="GO:0043770">
    <property type="term" value="F:demethylmenaquinone methyltransferase activity"/>
    <property type="evidence" value="ECO:0007669"/>
    <property type="project" value="UniProtKB-EC"/>
</dbReference>
<feature type="domain" description="Methyltransferase type 11" evidence="1">
    <location>
        <begin position="69"/>
        <end position="163"/>
    </location>
</feature>
<protein>
    <submittedName>
        <fullName evidence="2">Ubiquinone/menaquinone biosynthesis C-methyltransferase UbiE</fullName>
        <ecNumber evidence="2">2.1.1.163</ecNumber>
        <ecNumber evidence="2">2.1.1.201</ecNumber>
    </submittedName>
</protein>
<evidence type="ECO:0000259" key="1">
    <source>
        <dbReference type="Pfam" id="PF08241"/>
    </source>
</evidence>
<dbReference type="Pfam" id="PF08241">
    <property type="entry name" value="Methyltransf_11"/>
    <property type="match status" value="1"/>
</dbReference>
<evidence type="ECO:0000313" key="3">
    <source>
        <dbReference type="Proteomes" id="UP000190890"/>
    </source>
</evidence>
<comment type="caution">
    <text evidence="2">The sequence shown here is derived from an EMBL/GenBank/DDBJ whole genome shotgun (WGS) entry which is preliminary data.</text>
</comment>
<dbReference type="STRING" id="29367.CLPUN_29340"/>
<dbReference type="GO" id="GO:0008425">
    <property type="term" value="F:2-methoxy-6-polyprenyl-1,4-benzoquinol methyltransferase activity"/>
    <property type="evidence" value="ECO:0007669"/>
    <property type="project" value="UniProtKB-EC"/>
</dbReference>
<keyword evidence="3" id="KW-1185">Reference proteome</keyword>
<dbReference type="SUPFAM" id="SSF53335">
    <property type="entry name" value="S-adenosyl-L-methionine-dependent methyltransferases"/>
    <property type="match status" value="1"/>
</dbReference>
<dbReference type="EC" id="2.1.1.201" evidence="2"/>
<gene>
    <name evidence="2" type="primary">ubiE</name>
    <name evidence="2" type="ORF">CLPUN_29340</name>
</gene>
<keyword evidence="2" id="KW-0830">Ubiquinone</keyword>